<protein>
    <recommendedName>
        <fullName evidence="5">Extracellular serine-rich protein</fullName>
    </recommendedName>
</protein>
<dbReference type="InterPro" id="IPR052953">
    <property type="entry name" value="Ser-rich/MCO-related"/>
</dbReference>
<dbReference type="Gene3D" id="2.60.40.420">
    <property type="entry name" value="Cupredoxins - blue copper proteins"/>
    <property type="match status" value="1"/>
</dbReference>
<organism evidence="3 4">
    <name type="scientific">Dendryphion nanum</name>
    <dbReference type="NCBI Taxonomy" id="256645"/>
    <lineage>
        <taxon>Eukaryota</taxon>
        <taxon>Fungi</taxon>
        <taxon>Dikarya</taxon>
        <taxon>Ascomycota</taxon>
        <taxon>Pezizomycotina</taxon>
        <taxon>Dothideomycetes</taxon>
        <taxon>Pleosporomycetidae</taxon>
        <taxon>Pleosporales</taxon>
        <taxon>Torulaceae</taxon>
        <taxon>Dendryphion</taxon>
    </lineage>
</organism>
<feature type="transmembrane region" description="Helical" evidence="2">
    <location>
        <begin position="160"/>
        <end position="186"/>
    </location>
</feature>
<feature type="region of interest" description="Disordered" evidence="1">
    <location>
        <begin position="126"/>
        <end position="155"/>
    </location>
</feature>
<dbReference type="Proteomes" id="UP000700596">
    <property type="component" value="Unassembled WGS sequence"/>
</dbReference>
<dbReference type="PANTHER" id="PTHR34883">
    <property type="entry name" value="SERINE-RICH PROTEIN, PUTATIVE-RELATED-RELATED"/>
    <property type="match status" value="1"/>
</dbReference>
<dbReference type="InterPro" id="IPR008972">
    <property type="entry name" value="Cupredoxin"/>
</dbReference>
<dbReference type="CDD" id="cd00920">
    <property type="entry name" value="Cupredoxin"/>
    <property type="match status" value="1"/>
</dbReference>
<reference evidence="3" key="1">
    <citation type="journal article" date="2021" name="Nat. Commun.">
        <title>Genetic determinants of endophytism in the Arabidopsis root mycobiome.</title>
        <authorList>
            <person name="Mesny F."/>
            <person name="Miyauchi S."/>
            <person name="Thiergart T."/>
            <person name="Pickel B."/>
            <person name="Atanasova L."/>
            <person name="Karlsson M."/>
            <person name="Huettel B."/>
            <person name="Barry K.W."/>
            <person name="Haridas S."/>
            <person name="Chen C."/>
            <person name="Bauer D."/>
            <person name="Andreopoulos W."/>
            <person name="Pangilinan J."/>
            <person name="LaButti K."/>
            <person name="Riley R."/>
            <person name="Lipzen A."/>
            <person name="Clum A."/>
            <person name="Drula E."/>
            <person name="Henrissat B."/>
            <person name="Kohler A."/>
            <person name="Grigoriev I.V."/>
            <person name="Martin F.M."/>
            <person name="Hacquard S."/>
        </authorList>
    </citation>
    <scope>NUCLEOTIDE SEQUENCE</scope>
    <source>
        <strain evidence="3">MPI-CAGE-CH-0243</strain>
    </source>
</reference>
<accession>A0A9P9DF46</accession>
<keyword evidence="4" id="KW-1185">Reference proteome</keyword>
<keyword evidence="2" id="KW-0812">Transmembrane</keyword>
<dbReference type="PANTHER" id="PTHR34883:SF8">
    <property type="entry name" value="EXTRACELLULAR SERINE-RICH PROTEIN (AFU_ORTHOLOGUE AFUA_6G00670)"/>
    <property type="match status" value="1"/>
</dbReference>
<dbReference type="AlphaFoldDB" id="A0A9P9DF46"/>
<evidence type="ECO:0008006" key="5">
    <source>
        <dbReference type="Google" id="ProtNLM"/>
    </source>
</evidence>
<keyword evidence="2" id="KW-0472">Membrane</keyword>
<dbReference type="CDD" id="cd12087">
    <property type="entry name" value="TM_EGFR-like"/>
    <property type="match status" value="1"/>
</dbReference>
<feature type="compositionally biased region" description="Basic and acidic residues" evidence="1">
    <location>
        <begin position="280"/>
        <end position="291"/>
    </location>
</feature>
<keyword evidence="2" id="KW-1133">Transmembrane helix</keyword>
<sequence length="318" mass="34259">MVGNGGFSFQPAELKNVQTGDIITFEFYPLDHSVARAEFGSACAPYEYTGPEKAGKGFWSGTKWLSDPMKPMYWNLTVPSTEPIFFYCAAPGSCKTHQMVGVINPNETQTLARQILAARNADFEVEPGGKIPSEGTASLKVPGATGSSAPSGQTHGGHKLAAGAIAGIVVGAVMFLVICAALFFYVGRWKSLNEVLQRQSATVKKAEPTRPGSDFQSYFPPSPFSPMQRPTSYSVVSQNGQSYAEPQHVGWASPQSGYASMVFDAQGQALQGSPGLPQRETAEMKEQRHELVSPPIQNVEPPLQVFRVELEAPIKAAR</sequence>
<gene>
    <name evidence="3" type="ORF">B0J11DRAFT_592558</name>
</gene>
<comment type="caution">
    <text evidence="3">The sequence shown here is derived from an EMBL/GenBank/DDBJ whole genome shotgun (WGS) entry which is preliminary data.</text>
</comment>
<dbReference type="OrthoDB" id="2331100at2759"/>
<dbReference type="EMBL" id="JAGMWT010000013">
    <property type="protein sequence ID" value="KAH7117998.1"/>
    <property type="molecule type" value="Genomic_DNA"/>
</dbReference>
<evidence type="ECO:0000256" key="1">
    <source>
        <dbReference type="SAM" id="MobiDB-lite"/>
    </source>
</evidence>
<feature type="region of interest" description="Disordered" evidence="1">
    <location>
        <begin position="269"/>
        <end position="296"/>
    </location>
</feature>
<evidence type="ECO:0000313" key="3">
    <source>
        <dbReference type="EMBL" id="KAH7117998.1"/>
    </source>
</evidence>
<evidence type="ECO:0000256" key="2">
    <source>
        <dbReference type="SAM" id="Phobius"/>
    </source>
</evidence>
<dbReference type="SUPFAM" id="SSF49503">
    <property type="entry name" value="Cupredoxins"/>
    <property type="match status" value="1"/>
</dbReference>
<evidence type="ECO:0000313" key="4">
    <source>
        <dbReference type="Proteomes" id="UP000700596"/>
    </source>
</evidence>
<name>A0A9P9DF46_9PLEO</name>
<proteinExistence type="predicted"/>